<name>A0A387B931_9MICO</name>
<keyword evidence="4 7" id="KW-0378">Hydrolase</keyword>
<accession>A0A387B931</accession>
<evidence type="ECO:0000313" key="7">
    <source>
        <dbReference type="EMBL" id="AYF98877.1"/>
    </source>
</evidence>
<evidence type="ECO:0000256" key="4">
    <source>
        <dbReference type="ARBA" id="ARBA00022801"/>
    </source>
</evidence>
<dbReference type="AlphaFoldDB" id="A0A387B931"/>
<gene>
    <name evidence="7" type="ORF">D7I47_11845</name>
</gene>
<dbReference type="KEGG" id="lyd:D7I47_11845"/>
<feature type="domain" description="Peptidase M20 dimerisation" evidence="6">
    <location>
        <begin position="195"/>
        <end position="341"/>
    </location>
</feature>
<keyword evidence="2" id="KW-0645">Protease</keyword>
<keyword evidence="5" id="KW-0862">Zinc</keyword>
<dbReference type="InterPro" id="IPR036264">
    <property type="entry name" value="Bact_exopeptidase_dim_dom"/>
</dbReference>
<keyword evidence="8" id="KW-1185">Reference proteome</keyword>
<dbReference type="RefSeq" id="WP_120763246.1">
    <property type="nucleotide sequence ID" value="NZ_CP032630.1"/>
</dbReference>
<comment type="similarity">
    <text evidence="1">Belongs to the peptidase M20A family.</text>
</comment>
<dbReference type="InterPro" id="IPR002933">
    <property type="entry name" value="Peptidase_M20"/>
</dbReference>
<dbReference type="Pfam" id="PF07687">
    <property type="entry name" value="M20_dimer"/>
    <property type="match status" value="1"/>
</dbReference>
<sequence>MSDAALERFRTLLRHATFSHDGAEGVDEAFDGFHADLARLFPLVHERLERELVAGRSLLYRWAGDDPTRAAVLLAHQDVVAVDDDSRWTHPPFAAELDGDGEERTIWGRGALDDKAALVSTLEAVEARLAAGFTPRGDVYLAFGHDEEAGGTGAEAIVEQLAARGVEPWLVIDEGGAVMDGLLPGLGPTAVVGLTEKGIMNVELVVEQAGGHAAIPLSGGSTAVLARAILRLENQPEPPHLIEPTIGLLEALGARMGGIRGWALRHARMLRGPLAKTLASSSPQLAAMTRTTRAVTQLRGSSSKNVVPERASATLNVRILPGATVETALADIARTIDDPAVQLRVLDGADPAPVSPAEGPAWEAISASIREVFPEAAVAPYVMLQASDARHFSRISRAVYRFLPFDLRQEELQSIHGVDERIRVSTYLRAIAFFDALVGRL</sequence>
<evidence type="ECO:0000256" key="2">
    <source>
        <dbReference type="ARBA" id="ARBA00022670"/>
    </source>
</evidence>
<dbReference type="Gene3D" id="3.30.70.360">
    <property type="match status" value="1"/>
</dbReference>
<dbReference type="EMBL" id="CP032630">
    <property type="protein sequence ID" value="AYF98877.1"/>
    <property type="molecule type" value="Genomic_DNA"/>
</dbReference>
<evidence type="ECO:0000256" key="3">
    <source>
        <dbReference type="ARBA" id="ARBA00022723"/>
    </source>
</evidence>
<dbReference type="SUPFAM" id="SSF55031">
    <property type="entry name" value="Bacterial exopeptidase dimerisation domain"/>
    <property type="match status" value="1"/>
</dbReference>
<dbReference type="PANTHER" id="PTHR45962:SF1">
    <property type="entry name" value="N-FATTY-ACYL-AMINO ACID SYNTHASE_HYDROLASE PM20D1"/>
    <property type="match status" value="1"/>
</dbReference>
<dbReference type="GO" id="GO:0006508">
    <property type="term" value="P:proteolysis"/>
    <property type="evidence" value="ECO:0007669"/>
    <property type="project" value="UniProtKB-KW"/>
</dbReference>
<dbReference type="Proteomes" id="UP000278886">
    <property type="component" value="Chromosome"/>
</dbReference>
<organism evidence="7 8">
    <name type="scientific">Protaetiibacter intestinalis</name>
    <dbReference type="NCBI Taxonomy" id="2419774"/>
    <lineage>
        <taxon>Bacteria</taxon>
        <taxon>Bacillati</taxon>
        <taxon>Actinomycetota</taxon>
        <taxon>Actinomycetes</taxon>
        <taxon>Micrococcales</taxon>
        <taxon>Microbacteriaceae</taxon>
        <taxon>Protaetiibacter</taxon>
    </lineage>
</organism>
<dbReference type="Pfam" id="PF01546">
    <property type="entry name" value="Peptidase_M20"/>
    <property type="match status" value="1"/>
</dbReference>
<dbReference type="InterPro" id="IPR047177">
    <property type="entry name" value="Pept_M20A"/>
</dbReference>
<dbReference type="GO" id="GO:0046872">
    <property type="term" value="F:metal ion binding"/>
    <property type="evidence" value="ECO:0007669"/>
    <property type="project" value="UniProtKB-KW"/>
</dbReference>
<dbReference type="Gene3D" id="3.40.630.10">
    <property type="entry name" value="Zn peptidases"/>
    <property type="match status" value="1"/>
</dbReference>
<protein>
    <submittedName>
        <fullName evidence="7">M20/M25/M40 family metallo-hydrolase</fullName>
    </submittedName>
</protein>
<dbReference type="OrthoDB" id="3665926at2"/>
<evidence type="ECO:0000313" key="8">
    <source>
        <dbReference type="Proteomes" id="UP000278886"/>
    </source>
</evidence>
<evidence type="ECO:0000256" key="1">
    <source>
        <dbReference type="ARBA" id="ARBA00006247"/>
    </source>
</evidence>
<proteinExistence type="inferred from homology"/>
<dbReference type="GO" id="GO:0008233">
    <property type="term" value="F:peptidase activity"/>
    <property type="evidence" value="ECO:0007669"/>
    <property type="project" value="UniProtKB-KW"/>
</dbReference>
<evidence type="ECO:0000256" key="5">
    <source>
        <dbReference type="ARBA" id="ARBA00022833"/>
    </source>
</evidence>
<keyword evidence="3" id="KW-0479">Metal-binding</keyword>
<dbReference type="SUPFAM" id="SSF53187">
    <property type="entry name" value="Zn-dependent exopeptidases"/>
    <property type="match status" value="1"/>
</dbReference>
<dbReference type="PANTHER" id="PTHR45962">
    <property type="entry name" value="N-FATTY-ACYL-AMINO ACID SYNTHASE/HYDROLASE PM20D1"/>
    <property type="match status" value="1"/>
</dbReference>
<dbReference type="InterPro" id="IPR011650">
    <property type="entry name" value="Peptidase_M20_dimer"/>
</dbReference>
<reference evidence="8" key="1">
    <citation type="submission" date="2018-09" db="EMBL/GenBank/DDBJ databases">
        <title>Genome sequencing of strain 2DFWR-13.</title>
        <authorList>
            <person name="Heo J."/>
            <person name="Kim S.-J."/>
            <person name="Kwon S.-W."/>
        </authorList>
    </citation>
    <scope>NUCLEOTIDE SEQUENCE [LARGE SCALE GENOMIC DNA]</scope>
    <source>
        <strain evidence="8">2DFWR-13</strain>
    </source>
</reference>
<dbReference type="Gene3D" id="1.10.150.900">
    <property type="match status" value="1"/>
</dbReference>
<evidence type="ECO:0000259" key="6">
    <source>
        <dbReference type="Pfam" id="PF07687"/>
    </source>
</evidence>